<dbReference type="OrthoDB" id="5243589at2759"/>
<sequence length="631" mass="69072">MAFQNDVDEVIEFLLSPFKEITSKALEAFDSADNDDEKIRTTAEALSREGRRALNRLEPLCEKVYRQHGTTFTSSIKSNDSINAHLMELTDLLWDFDDYLSVDTFDEQRYTELLLACRSAAPKIHNEIVRTHLELLSKLSDSSSSPHTLPESPTTAHFDPATPVSPTFAVEIEADGTLSMSPGGRMAFDQAMIAGVVPTGYRISVDPNAKTGVASHSAGGGGGRDILSWPLPTRPFSGELSEGSRSSQSWQPVSDKRSAQDALALGVAGAQLPPPPARALPPTPSMRPPSEKCKIDEFSSFNRYKGFCSGAKAIIKGESGVKQKQRPVHRTLSRVVAKCTGCSSELDNEHIKSHLAVKRRDDRLYACMFCVKTGYTLEENDATVFFSAVDLITHISRHDRPLPVITGITVVYGADVPSRLAHNYDLHFREAAAANDSGNRPATATRAERKSSTTDGAGLVDAETISNQPTGVVVKEVRPDETPRGAGSDMIVGRHRTEELQVAAGAKLTGIKWPPQYNGRKVFAWHNGNFASVASELVQLTVPPGGQSLARSVSKTPVRATAKWKFSPQHDKKRWLKFNKGDTIRNISWEHPDHWCWCGETSRGEWGIFPQAFIDPNSIWDGSSDDGSFTG</sequence>
<evidence type="ECO:0000259" key="3">
    <source>
        <dbReference type="Pfam" id="PF14604"/>
    </source>
</evidence>
<feature type="domain" description="SH3" evidence="3">
    <location>
        <begin position="562"/>
        <end position="614"/>
    </location>
</feature>
<comment type="caution">
    <text evidence="4">The sequence shown here is derived from an EMBL/GenBank/DDBJ whole genome shotgun (WGS) entry which is preliminary data.</text>
</comment>
<feature type="compositionally biased region" description="Polar residues" evidence="2">
    <location>
        <begin position="243"/>
        <end position="252"/>
    </location>
</feature>
<protein>
    <submittedName>
        <fullName evidence="4">Src-domain containing protein</fullName>
    </submittedName>
</protein>
<feature type="compositionally biased region" description="Low complexity" evidence="2">
    <location>
        <begin position="140"/>
        <end position="155"/>
    </location>
</feature>
<feature type="region of interest" description="Disordered" evidence="2">
    <location>
        <begin position="435"/>
        <end position="471"/>
    </location>
</feature>
<dbReference type="Proteomes" id="UP000076881">
    <property type="component" value="Unassembled WGS sequence"/>
</dbReference>
<organism evidence="4 5">
    <name type="scientific">Akanthomyces lecanii RCEF 1005</name>
    <dbReference type="NCBI Taxonomy" id="1081108"/>
    <lineage>
        <taxon>Eukaryota</taxon>
        <taxon>Fungi</taxon>
        <taxon>Dikarya</taxon>
        <taxon>Ascomycota</taxon>
        <taxon>Pezizomycotina</taxon>
        <taxon>Sordariomycetes</taxon>
        <taxon>Hypocreomycetidae</taxon>
        <taxon>Hypocreales</taxon>
        <taxon>Cordycipitaceae</taxon>
        <taxon>Akanthomyces</taxon>
        <taxon>Cordyceps confragosa</taxon>
    </lineage>
</organism>
<feature type="region of interest" description="Disordered" evidence="2">
    <location>
        <begin position="140"/>
        <end position="162"/>
    </location>
</feature>
<reference evidence="4 5" key="1">
    <citation type="journal article" date="2016" name="Genome Biol. Evol.">
        <title>Divergent and convergent evolution of fungal pathogenicity.</title>
        <authorList>
            <person name="Shang Y."/>
            <person name="Xiao G."/>
            <person name="Zheng P."/>
            <person name="Cen K."/>
            <person name="Zhan S."/>
            <person name="Wang C."/>
        </authorList>
    </citation>
    <scope>NUCLEOTIDE SEQUENCE [LARGE SCALE GENOMIC DNA]</scope>
    <source>
        <strain evidence="4 5">RCEF 1005</strain>
    </source>
</reference>
<evidence type="ECO:0000313" key="4">
    <source>
        <dbReference type="EMBL" id="OAA72961.1"/>
    </source>
</evidence>
<dbReference type="Gene3D" id="2.30.30.40">
    <property type="entry name" value="SH3 Domains"/>
    <property type="match status" value="1"/>
</dbReference>
<feature type="region of interest" description="Disordered" evidence="2">
    <location>
        <begin position="212"/>
        <end position="290"/>
    </location>
</feature>
<dbReference type="AlphaFoldDB" id="A0A168DSP5"/>
<dbReference type="Pfam" id="PF14604">
    <property type="entry name" value="SH3_9"/>
    <property type="match status" value="1"/>
</dbReference>
<keyword evidence="1" id="KW-0728">SH3 domain</keyword>
<accession>A0A168DSP5</accession>
<dbReference type="InterPro" id="IPR036028">
    <property type="entry name" value="SH3-like_dom_sf"/>
</dbReference>
<dbReference type="CDD" id="cd00174">
    <property type="entry name" value="SH3"/>
    <property type="match status" value="1"/>
</dbReference>
<dbReference type="EMBL" id="AZHF01000007">
    <property type="protein sequence ID" value="OAA72961.1"/>
    <property type="molecule type" value="Genomic_DNA"/>
</dbReference>
<dbReference type="SUPFAM" id="SSF50044">
    <property type="entry name" value="SH3-domain"/>
    <property type="match status" value="1"/>
</dbReference>
<name>A0A168DSP5_CORDF</name>
<evidence type="ECO:0000313" key="5">
    <source>
        <dbReference type="Proteomes" id="UP000076881"/>
    </source>
</evidence>
<feature type="compositionally biased region" description="Pro residues" evidence="2">
    <location>
        <begin position="272"/>
        <end position="287"/>
    </location>
</feature>
<proteinExistence type="predicted"/>
<evidence type="ECO:0000256" key="2">
    <source>
        <dbReference type="SAM" id="MobiDB-lite"/>
    </source>
</evidence>
<evidence type="ECO:0000256" key="1">
    <source>
        <dbReference type="ARBA" id="ARBA00022443"/>
    </source>
</evidence>
<dbReference type="STRING" id="1081108.A0A168DSP5"/>
<keyword evidence="5" id="KW-1185">Reference proteome</keyword>
<dbReference type="InterPro" id="IPR001452">
    <property type="entry name" value="SH3_domain"/>
</dbReference>
<gene>
    <name evidence="4" type="ORF">LEL_08745</name>
</gene>